<evidence type="ECO:0000313" key="2">
    <source>
        <dbReference type="Proteomes" id="UP000219922"/>
    </source>
</evidence>
<proteinExistence type="predicted"/>
<evidence type="ECO:0000313" key="1">
    <source>
        <dbReference type="EMBL" id="PDZ94601.1"/>
    </source>
</evidence>
<dbReference type="Proteomes" id="UP000219922">
    <property type="component" value="Unassembled WGS sequence"/>
</dbReference>
<accession>A0A9X6ST11</accession>
<sequence>MKLLKSKKSKEIMDDWFESSNFIQPYWYDILDDQNNKVGIITGYSLNIPFIMNDFTINNGSDSFFEFDGISQLCHYLWSFLSHNKSSFAGKNGNLYFLNNINLFDEKANISKEKEILDILLSKYDLIVYTNGSTEVFDDYFNKRNEGYWDEHEQMLLVSGWECDEGYNFFIKENTGKSKRKSTISPTPDDSAENTPLEFWVKSKGLDWLNTLWDNTIKHSRFDKDWKKLKDFESPNYDFGVGSPGNKVRPINFIKKVEFVEFLQYDSESGYVCEAPPHAKGLRSEGIVAQYEGELYVIHFWQDYMDEEISEFVSFGHYNLEKNTFIFDGDTEPFNFTTASWVAEFFIHLFNRIYNEYKNQPKIKDNVISLYR</sequence>
<dbReference type="AlphaFoldDB" id="A0A9X6ST11"/>
<organism evidence="1 2">
    <name type="scientific">Bacillus cereus</name>
    <dbReference type="NCBI Taxonomy" id="1396"/>
    <lineage>
        <taxon>Bacteria</taxon>
        <taxon>Bacillati</taxon>
        <taxon>Bacillota</taxon>
        <taxon>Bacilli</taxon>
        <taxon>Bacillales</taxon>
        <taxon>Bacillaceae</taxon>
        <taxon>Bacillus</taxon>
        <taxon>Bacillus cereus group</taxon>
    </lineage>
</organism>
<dbReference type="RefSeq" id="WP_098006875.1">
    <property type="nucleotide sequence ID" value="NZ_NVMX01000154.1"/>
</dbReference>
<reference evidence="1 2" key="1">
    <citation type="submission" date="2017-09" db="EMBL/GenBank/DDBJ databases">
        <title>Large-scale bioinformatics analysis of Bacillus genomes uncovers conserved roles of natural products in bacterial physiology.</title>
        <authorList>
            <consortium name="Agbiome Team Llc"/>
            <person name="Bleich R.M."/>
            <person name="Grubbs K.J."/>
            <person name="Santa Maria K.C."/>
            <person name="Allen S.E."/>
            <person name="Farag S."/>
            <person name="Shank E.A."/>
            <person name="Bowers A."/>
        </authorList>
    </citation>
    <scope>NUCLEOTIDE SEQUENCE [LARGE SCALE GENOMIC DNA]</scope>
    <source>
        <strain evidence="1 2">AFS092789</strain>
    </source>
</reference>
<comment type="caution">
    <text evidence="1">The sequence shown here is derived from an EMBL/GenBank/DDBJ whole genome shotgun (WGS) entry which is preliminary data.</text>
</comment>
<gene>
    <name evidence="1" type="ORF">CON36_32955</name>
</gene>
<protein>
    <submittedName>
        <fullName evidence="1">Uncharacterized protein</fullName>
    </submittedName>
</protein>
<name>A0A9X6ST11_BACCE</name>
<dbReference type="EMBL" id="NVMX01000154">
    <property type="protein sequence ID" value="PDZ94601.1"/>
    <property type="molecule type" value="Genomic_DNA"/>
</dbReference>